<accession>A0A813PHJ2</accession>
<keyword evidence="4" id="KW-0472">Membrane</keyword>
<sequence>MNVDILAVCCTHSVDRLKIQLQTQQKAEYSFIYALTDLDNIRIQNDCKQPKEKRRNCKHAIDDIAQICREESASIAVIRLALVTIEQIAFFYEQVKEILLANSYFEDNMITHFSSSFPADYEHSYQEKWRIVSPRKILPMILLNKSLLSTIDSVINIDLLRTTAVGSTILHFGINNRFNITQ</sequence>
<evidence type="ECO:0000313" key="6">
    <source>
        <dbReference type="EMBL" id="CAF0957253.1"/>
    </source>
</evidence>
<keyword evidence="8" id="KW-1185">Reference proteome</keyword>
<keyword evidence="4" id="KW-1133">Transmembrane helix</keyword>
<evidence type="ECO:0000313" key="5">
    <source>
        <dbReference type="EMBL" id="CAF0755295.1"/>
    </source>
</evidence>
<keyword evidence="2" id="KW-0813">Transport</keyword>
<keyword evidence="4" id="KW-0812">Transmembrane</keyword>
<evidence type="ECO:0000256" key="3">
    <source>
        <dbReference type="ARBA" id="ARBA00022737"/>
    </source>
</evidence>
<dbReference type="AlphaFoldDB" id="A0A813PHJ2"/>
<comment type="similarity">
    <text evidence="1">Belongs to the mitochondrial carrier (TC 2.A.29) family.</text>
</comment>
<protein>
    <submittedName>
        <fullName evidence="5">Uncharacterized protein</fullName>
    </submittedName>
</protein>
<dbReference type="Proteomes" id="UP000663854">
    <property type="component" value="Unassembled WGS sequence"/>
</dbReference>
<reference evidence="5" key="1">
    <citation type="submission" date="2021-02" db="EMBL/GenBank/DDBJ databases">
        <authorList>
            <person name="Nowell W R."/>
        </authorList>
    </citation>
    <scope>NUCLEOTIDE SEQUENCE</scope>
</reference>
<evidence type="ECO:0000256" key="4">
    <source>
        <dbReference type="ARBA" id="ARBA00022989"/>
    </source>
</evidence>
<dbReference type="EMBL" id="CAJNOH010000015">
    <property type="protein sequence ID" value="CAF0755295.1"/>
    <property type="molecule type" value="Genomic_DNA"/>
</dbReference>
<dbReference type="Proteomes" id="UP000663870">
    <property type="component" value="Unassembled WGS sequence"/>
</dbReference>
<dbReference type="InterPro" id="IPR050391">
    <property type="entry name" value="Mito_Metabolite_Transporter"/>
</dbReference>
<name>A0A813PHJ2_9BILA</name>
<dbReference type="EMBL" id="CAJNOL010000243">
    <property type="protein sequence ID" value="CAF0957253.1"/>
    <property type="molecule type" value="Genomic_DNA"/>
</dbReference>
<keyword evidence="3" id="KW-0677">Repeat</keyword>
<comment type="caution">
    <text evidence="5">The sequence shown here is derived from an EMBL/GenBank/DDBJ whole genome shotgun (WGS) entry which is preliminary data.</text>
</comment>
<gene>
    <name evidence="6" type="ORF">JXQ802_LOCUS12002</name>
    <name evidence="5" type="ORF">PYM288_LOCUS2317</name>
</gene>
<proteinExistence type="inferred from homology"/>
<evidence type="ECO:0000313" key="7">
    <source>
        <dbReference type="Proteomes" id="UP000663854"/>
    </source>
</evidence>
<organism evidence="5 7">
    <name type="scientific">Rotaria sordida</name>
    <dbReference type="NCBI Taxonomy" id="392033"/>
    <lineage>
        <taxon>Eukaryota</taxon>
        <taxon>Metazoa</taxon>
        <taxon>Spiralia</taxon>
        <taxon>Gnathifera</taxon>
        <taxon>Rotifera</taxon>
        <taxon>Eurotatoria</taxon>
        <taxon>Bdelloidea</taxon>
        <taxon>Philodinida</taxon>
        <taxon>Philodinidae</taxon>
        <taxon>Rotaria</taxon>
    </lineage>
</organism>
<dbReference type="PANTHER" id="PTHR45618">
    <property type="entry name" value="MITOCHONDRIAL DICARBOXYLATE CARRIER-RELATED"/>
    <property type="match status" value="1"/>
</dbReference>
<evidence type="ECO:0000256" key="1">
    <source>
        <dbReference type="ARBA" id="ARBA00006375"/>
    </source>
</evidence>
<evidence type="ECO:0000313" key="8">
    <source>
        <dbReference type="Proteomes" id="UP000663870"/>
    </source>
</evidence>
<evidence type="ECO:0000256" key="2">
    <source>
        <dbReference type="ARBA" id="ARBA00022448"/>
    </source>
</evidence>